<protein>
    <submittedName>
        <fullName evidence="1">Glutamate racemase</fullName>
        <ecNumber evidence="1">5.1.1.3</ecNumber>
    </submittedName>
</protein>
<dbReference type="Gene3D" id="3.40.50.1860">
    <property type="match status" value="1"/>
</dbReference>
<dbReference type="PROSITE" id="PS00924">
    <property type="entry name" value="ASP_GLU_RACEMASE_2"/>
    <property type="match status" value="1"/>
</dbReference>
<reference evidence="1 2" key="1">
    <citation type="journal article" date="2014" name="Genome Announc.">
        <title>Draft Genome Sequences of Two Vibrionaceae Species, Vibrio ponticus C121 and Photobacterium aphoticum C119, Isolated as Coral Reef Microbiota.</title>
        <authorList>
            <person name="Al-saari N."/>
            <person name="Meirelles P.M."/>
            <person name="Mino S."/>
            <person name="Suda W."/>
            <person name="Oshima K."/>
            <person name="Hattori M."/>
            <person name="Ohkuma M."/>
            <person name="Thompson F.L."/>
            <person name="Gomez-Gil B."/>
            <person name="Sawabe T."/>
            <person name="Sawabe T."/>
        </authorList>
    </citation>
    <scope>NUCLEOTIDE SEQUENCE [LARGE SCALE GENOMIC DNA]</scope>
    <source>
        <strain evidence="1 2">JCM 19237</strain>
    </source>
</reference>
<name>A0A090R172_9GAMM</name>
<comment type="caution">
    <text evidence="1">The sequence shown here is derived from an EMBL/GenBank/DDBJ whole genome shotgun (WGS) entry which is preliminary data.</text>
</comment>
<dbReference type="GO" id="GO:0008881">
    <property type="term" value="F:glutamate racemase activity"/>
    <property type="evidence" value="ECO:0007669"/>
    <property type="project" value="UniProtKB-EC"/>
</dbReference>
<gene>
    <name evidence="1" type="ORF">JCM19237_7036</name>
</gene>
<accession>A0A090R172</accession>
<dbReference type="Pfam" id="PF01177">
    <property type="entry name" value="Asp_Glu_race"/>
    <property type="match status" value="1"/>
</dbReference>
<evidence type="ECO:0000313" key="1">
    <source>
        <dbReference type="EMBL" id="GAL07854.1"/>
    </source>
</evidence>
<dbReference type="STRING" id="754436.JCM19237_7036"/>
<dbReference type="eggNOG" id="COG0796">
    <property type="taxonomic scope" value="Bacteria"/>
</dbReference>
<evidence type="ECO:0000313" key="2">
    <source>
        <dbReference type="Proteomes" id="UP000029227"/>
    </source>
</evidence>
<dbReference type="Proteomes" id="UP000029227">
    <property type="component" value="Unassembled WGS sequence"/>
</dbReference>
<dbReference type="InterPro" id="IPR015942">
    <property type="entry name" value="Asp/Glu/hydantoin_racemase"/>
</dbReference>
<dbReference type="EMBL" id="BBMN01000019">
    <property type="protein sequence ID" value="GAL07854.1"/>
    <property type="molecule type" value="Genomic_DNA"/>
</dbReference>
<dbReference type="InterPro" id="IPR001920">
    <property type="entry name" value="Asp/Glu_race"/>
</dbReference>
<dbReference type="EC" id="5.1.1.3" evidence="1"/>
<dbReference type="InterPro" id="IPR033134">
    <property type="entry name" value="Asp/Glu_racemase_AS_2"/>
</dbReference>
<organism evidence="1 2">
    <name type="scientific">Photobacterium aphoticum</name>
    <dbReference type="NCBI Taxonomy" id="754436"/>
    <lineage>
        <taxon>Bacteria</taxon>
        <taxon>Pseudomonadati</taxon>
        <taxon>Pseudomonadota</taxon>
        <taxon>Gammaproteobacteria</taxon>
        <taxon>Vibrionales</taxon>
        <taxon>Vibrionaceae</taxon>
        <taxon>Photobacterium</taxon>
    </lineage>
</organism>
<dbReference type="SUPFAM" id="SSF53681">
    <property type="entry name" value="Aspartate/glutamate racemase"/>
    <property type="match status" value="1"/>
</dbReference>
<sequence length="144" mass="15792">MQRAYIDSLISQFASDCDVMRIGSTRLVEMAEEKLRGEAVAIEEVREILQPWQACVDSIVLGCTHFPLIKEEIRAAFQAPVQIIDSGKAIASRVKALLGEVAGEENPLPNLTYNSAAGKSLAALNQSLERLHLQPVTSLNYPRS</sequence>
<dbReference type="AlphaFoldDB" id="A0A090R172"/>
<keyword evidence="1" id="KW-0413">Isomerase</keyword>
<proteinExistence type="predicted"/>